<dbReference type="EMBL" id="JAAAIL010000357">
    <property type="protein sequence ID" value="KAG0276575.1"/>
    <property type="molecule type" value="Genomic_DNA"/>
</dbReference>
<evidence type="ECO:0000313" key="3">
    <source>
        <dbReference type="Proteomes" id="UP001194580"/>
    </source>
</evidence>
<dbReference type="AlphaFoldDB" id="A0AAD4DFJ3"/>
<keyword evidence="3" id="KW-1185">Reference proteome</keyword>
<feature type="compositionally biased region" description="Gly residues" evidence="1">
    <location>
        <begin position="51"/>
        <end position="62"/>
    </location>
</feature>
<reference evidence="2" key="1">
    <citation type="journal article" date="2020" name="Fungal Divers.">
        <title>Resolving the Mortierellaceae phylogeny through synthesis of multi-gene phylogenetics and phylogenomics.</title>
        <authorList>
            <person name="Vandepol N."/>
            <person name="Liber J."/>
            <person name="Desiro A."/>
            <person name="Na H."/>
            <person name="Kennedy M."/>
            <person name="Barry K."/>
            <person name="Grigoriev I.V."/>
            <person name="Miller A.N."/>
            <person name="O'Donnell K."/>
            <person name="Stajich J.E."/>
            <person name="Bonito G."/>
        </authorList>
    </citation>
    <scope>NUCLEOTIDE SEQUENCE</scope>
    <source>
        <strain evidence="2">NRRL 28262</strain>
    </source>
</reference>
<feature type="region of interest" description="Disordered" evidence="1">
    <location>
        <begin position="1"/>
        <end position="107"/>
    </location>
</feature>
<feature type="compositionally biased region" description="Gly residues" evidence="1">
    <location>
        <begin position="71"/>
        <end position="87"/>
    </location>
</feature>
<evidence type="ECO:0000313" key="2">
    <source>
        <dbReference type="EMBL" id="KAG0276575.1"/>
    </source>
</evidence>
<accession>A0AAD4DFJ3</accession>
<name>A0AAD4DFJ3_9FUNG</name>
<protein>
    <submittedName>
        <fullName evidence="2">Uncharacterized protein</fullName>
    </submittedName>
</protein>
<feature type="compositionally biased region" description="Acidic residues" evidence="1">
    <location>
        <begin position="8"/>
        <end position="18"/>
    </location>
</feature>
<evidence type="ECO:0000256" key="1">
    <source>
        <dbReference type="SAM" id="MobiDB-lite"/>
    </source>
</evidence>
<gene>
    <name evidence="2" type="ORF">BGZ95_007343</name>
</gene>
<comment type="caution">
    <text evidence="2">The sequence shown here is derived from an EMBL/GenBank/DDBJ whole genome shotgun (WGS) entry which is preliminary data.</text>
</comment>
<proteinExistence type="predicted"/>
<dbReference type="Proteomes" id="UP001194580">
    <property type="component" value="Unassembled WGS sequence"/>
</dbReference>
<organism evidence="2 3">
    <name type="scientific">Linnemannia exigua</name>
    <dbReference type="NCBI Taxonomy" id="604196"/>
    <lineage>
        <taxon>Eukaryota</taxon>
        <taxon>Fungi</taxon>
        <taxon>Fungi incertae sedis</taxon>
        <taxon>Mucoromycota</taxon>
        <taxon>Mortierellomycotina</taxon>
        <taxon>Mortierellomycetes</taxon>
        <taxon>Mortierellales</taxon>
        <taxon>Mortierellaceae</taxon>
        <taxon>Linnemannia</taxon>
    </lineage>
</organism>
<sequence length="107" mass="10626">MAFGGAGDADDDDMDLEDAEARGLLSGGLNSEDARRRVKRRGLMIPRSNAAGGGGGHVGGSEQGASPGYSYGNGLGQGQAQGGGKGRQWGPPPSYGAATRNNGGYSG</sequence>